<dbReference type="GO" id="GO:0003677">
    <property type="term" value="F:DNA binding"/>
    <property type="evidence" value="ECO:0007669"/>
    <property type="project" value="InterPro"/>
</dbReference>
<dbReference type="PANTHER" id="PTHR34293">
    <property type="entry name" value="HTH-TYPE TRANSCRIPTIONAL REGULATOR TRMBL2"/>
    <property type="match status" value="1"/>
</dbReference>
<dbReference type="OrthoDB" id="4266042at2"/>
<dbReference type="Gene3D" id="1.10.10.10">
    <property type="entry name" value="Winged helix-like DNA-binding domain superfamily/Winged helix DNA-binding domain"/>
    <property type="match status" value="2"/>
</dbReference>
<protein>
    <recommendedName>
        <fullName evidence="1">HTH luxR-type domain-containing protein</fullName>
    </recommendedName>
</protein>
<dbReference type="Proteomes" id="UP000316215">
    <property type="component" value="Chromosome"/>
</dbReference>
<dbReference type="CDD" id="cd06170">
    <property type="entry name" value="LuxR_C_like"/>
    <property type="match status" value="1"/>
</dbReference>
<evidence type="ECO:0000313" key="2">
    <source>
        <dbReference type="EMBL" id="QDI71411.1"/>
    </source>
</evidence>
<dbReference type="SMART" id="SM00421">
    <property type="entry name" value="HTH_LUXR"/>
    <property type="match status" value="1"/>
</dbReference>
<evidence type="ECO:0000259" key="1">
    <source>
        <dbReference type="PROSITE" id="PS50043"/>
    </source>
</evidence>
<dbReference type="Pfam" id="PF00196">
    <property type="entry name" value="GerE"/>
    <property type="match status" value="1"/>
</dbReference>
<accession>A0A514JVP2</accession>
<dbReference type="InterPro" id="IPR000792">
    <property type="entry name" value="Tscrpt_reg_LuxR_C"/>
</dbReference>
<feature type="domain" description="HTH luxR-type" evidence="1">
    <location>
        <begin position="310"/>
        <end position="377"/>
    </location>
</feature>
<dbReference type="KEGG" id="sast:CD934_24065"/>
<sequence>MTGSALIPPSAPVQWAGCPFPVAPRCRTADRTLQAVLGMSRFNPRVGKTCPWEDTFREVDVAQSGIGLDERSELLYRRMLRRTNWQTRELAQVMKWPASEVVRAMDTLRAEGLVAVSADDPTAFRAVEPCIALPALLARSMHEGRSPQPRPVEIDRFIALHERAVERIEESADGGGHRHDASTVIERMVAKAESDVVFLVPRYVEGGFAFSRPIVDMALRRGMRLRAVWTSSVFHAHHAMVHAQWLAQQDVPPRMADSVPVSAMIMDGAAAVVIDDSHTPRVVRSASELDSLCALAERFWERGTAVRQLRRTPGAATTRRPRTEIVLRLLAEGLTDDAIARRLGCSVRTVRNDVAAAMVALDARSRFQAGARAMQVGLI</sequence>
<dbReference type="InterPro" id="IPR036388">
    <property type="entry name" value="WH-like_DNA-bd_sf"/>
</dbReference>
<keyword evidence="3" id="KW-1185">Reference proteome</keyword>
<dbReference type="PANTHER" id="PTHR34293:SF1">
    <property type="entry name" value="HTH-TYPE TRANSCRIPTIONAL REGULATOR TRMBL2"/>
    <property type="match status" value="1"/>
</dbReference>
<dbReference type="InterPro" id="IPR016032">
    <property type="entry name" value="Sig_transdc_resp-reg_C-effctor"/>
</dbReference>
<dbReference type="AlphaFoldDB" id="A0A514JVP2"/>
<name>A0A514JVP2_9ACTN</name>
<organism evidence="2 3">
    <name type="scientific">Streptomyces calvus</name>
    <dbReference type="NCBI Taxonomy" id="67282"/>
    <lineage>
        <taxon>Bacteria</taxon>
        <taxon>Bacillati</taxon>
        <taxon>Actinomycetota</taxon>
        <taxon>Actinomycetes</taxon>
        <taxon>Kitasatosporales</taxon>
        <taxon>Streptomycetaceae</taxon>
        <taxon>Streptomyces</taxon>
    </lineage>
</organism>
<proteinExistence type="predicted"/>
<gene>
    <name evidence="2" type="ORF">CD934_24065</name>
</gene>
<dbReference type="PROSITE" id="PS50043">
    <property type="entry name" value="HTH_LUXR_2"/>
    <property type="match status" value="1"/>
</dbReference>
<reference evidence="2 3" key="1">
    <citation type="submission" date="2017-07" db="EMBL/GenBank/DDBJ databases">
        <title>The Complete Genome of Streptomyces asterosporus-ZSY.</title>
        <authorList>
            <person name="Zhang S."/>
        </authorList>
    </citation>
    <scope>NUCLEOTIDE SEQUENCE [LARGE SCALE GENOMIC DNA]</scope>
    <source>
        <strain evidence="2 3">DSM 41452</strain>
    </source>
</reference>
<dbReference type="InterPro" id="IPR051797">
    <property type="entry name" value="TrmB-like"/>
</dbReference>
<evidence type="ECO:0000313" key="3">
    <source>
        <dbReference type="Proteomes" id="UP000316215"/>
    </source>
</evidence>
<dbReference type="GO" id="GO:0006355">
    <property type="term" value="P:regulation of DNA-templated transcription"/>
    <property type="evidence" value="ECO:0007669"/>
    <property type="project" value="InterPro"/>
</dbReference>
<dbReference type="EMBL" id="CP022310">
    <property type="protein sequence ID" value="QDI71411.1"/>
    <property type="molecule type" value="Genomic_DNA"/>
</dbReference>
<dbReference type="SUPFAM" id="SSF46894">
    <property type="entry name" value="C-terminal effector domain of the bipartite response regulators"/>
    <property type="match status" value="1"/>
</dbReference>